<feature type="non-terminal residue" evidence="2">
    <location>
        <position position="1"/>
    </location>
</feature>
<feature type="region of interest" description="Disordered" evidence="1">
    <location>
        <begin position="1"/>
        <end position="26"/>
    </location>
</feature>
<dbReference type="EMBL" id="CALNXJ010000072">
    <property type="protein sequence ID" value="CAH3159646.1"/>
    <property type="molecule type" value="Genomic_DNA"/>
</dbReference>
<dbReference type="AlphaFoldDB" id="A0AAU9XW67"/>
<evidence type="ECO:0000256" key="1">
    <source>
        <dbReference type="SAM" id="MobiDB-lite"/>
    </source>
</evidence>
<keyword evidence="3" id="KW-1185">Reference proteome</keyword>
<reference evidence="2 3" key="1">
    <citation type="submission" date="2022-05" db="EMBL/GenBank/DDBJ databases">
        <authorList>
            <consortium name="Genoscope - CEA"/>
            <person name="William W."/>
        </authorList>
    </citation>
    <scope>NUCLEOTIDE SEQUENCE [LARGE SCALE GENOMIC DNA]</scope>
</reference>
<organism evidence="2 3">
    <name type="scientific">Pocillopora meandrina</name>
    <dbReference type="NCBI Taxonomy" id="46732"/>
    <lineage>
        <taxon>Eukaryota</taxon>
        <taxon>Metazoa</taxon>
        <taxon>Cnidaria</taxon>
        <taxon>Anthozoa</taxon>
        <taxon>Hexacorallia</taxon>
        <taxon>Scleractinia</taxon>
        <taxon>Astrocoeniina</taxon>
        <taxon>Pocilloporidae</taxon>
        <taxon>Pocillopora</taxon>
    </lineage>
</organism>
<feature type="compositionally biased region" description="Acidic residues" evidence="1">
    <location>
        <begin position="46"/>
        <end position="55"/>
    </location>
</feature>
<accession>A0AAU9XW67</accession>
<sequence>SIRSPSKLSSSKSHSVSFFNSKSESSEGVAFKGNLEASVLQFGDLLDTESEDSDERVEWQETGSESSAEHLELQ</sequence>
<evidence type="ECO:0000313" key="3">
    <source>
        <dbReference type="Proteomes" id="UP001159428"/>
    </source>
</evidence>
<protein>
    <submittedName>
        <fullName evidence="2">Uncharacterized protein</fullName>
    </submittedName>
</protein>
<feature type="region of interest" description="Disordered" evidence="1">
    <location>
        <begin position="43"/>
        <end position="74"/>
    </location>
</feature>
<evidence type="ECO:0000313" key="2">
    <source>
        <dbReference type="EMBL" id="CAH3159646.1"/>
    </source>
</evidence>
<gene>
    <name evidence="2" type="ORF">PMEA_00032058</name>
</gene>
<feature type="compositionally biased region" description="Low complexity" evidence="1">
    <location>
        <begin position="1"/>
        <end position="23"/>
    </location>
</feature>
<proteinExistence type="predicted"/>
<name>A0AAU9XW67_9CNID</name>
<comment type="caution">
    <text evidence="2">The sequence shown here is derived from an EMBL/GenBank/DDBJ whole genome shotgun (WGS) entry which is preliminary data.</text>
</comment>
<dbReference type="Proteomes" id="UP001159428">
    <property type="component" value="Unassembled WGS sequence"/>
</dbReference>